<accession>A0A9W6Y6B8</accession>
<dbReference type="InterPro" id="IPR001584">
    <property type="entry name" value="Integrase_cat-core"/>
</dbReference>
<keyword evidence="3" id="KW-1185">Reference proteome</keyword>
<proteinExistence type="predicted"/>
<feature type="domain" description="Integrase catalytic" evidence="1">
    <location>
        <begin position="113"/>
        <end position="274"/>
    </location>
</feature>
<dbReference type="Gene3D" id="3.30.420.10">
    <property type="entry name" value="Ribonuclease H-like superfamily/Ribonuclease H"/>
    <property type="match status" value="1"/>
</dbReference>
<evidence type="ECO:0000259" key="1">
    <source>
        <dbReference type="PROSITE" id="PS50994"/>
    </source>
</evidence>
<dbReference type="Proteomes" id="UP001165121">
    <property type="component" value="Unassembled WGS sequence"/>
</dbReference>
<sequence>MFLLVAFHDLSDGYLYTPVQDADIAASAVQIQHASSLGWTSNLKEGFSKAYCTDPGFRDKYRSPHDPYLLKDRLLYVQFMDHKEDKVMILCVPRSQRNRLGTKIIEKFHDFSIAAHPGIRQVVSVDFVTGLPVSDGYDAFMTVVDKLSKRPIYCPVHTIDDAEEIDHCFFDNVVRHHGVPAVIISDRDPKFTSRFWTSLVQSMCVQLNMATSYCAQADGQTEHQNLIVEAALRCMVSCHGDEWAAKRGTIEYAHPTLVSATTGLSPFEVDTGRKERNPFATFPTLSTTAQVQQGLSDNVQFNEGFGMLDTRRIPLKHAAKDIDVKRAKLAARKVGPLVIMRMINGTAARLICHAV</sequence>
<dbReference type="SUPFAM" id="SSF53098">
    <property type="entry name" value="Ribonuclease H-like"/>
    <property type="match status" value="1"/>
</dbReference>
<name>A0A9W6Y6B8_9STRA</name>
<dbReference type="InterPro" id="IPR036397">
    <property type="entry name" value="RNaseH_sf"/>
</dbReference>
<evidence type="ECO:0000313" key="3">
    <source>
        <dbReference type="Proteomes" id="UP001165121"/>
    </source>
</evidence>
<dbReference type="AlphaFoldDB" id="A0A9W6Y6B8"/>
<protein>
    <submittedName>
        <fullName evidence="2">Unnamed protein product</fullName>
    </submittedName>
</protein>
<dbReference type="GO" id="GO:0003676">
    <property type="term" value="F:nucleic acid binding"/>
    <property type="evidence" value="ECO:0007669"/>
    <property type="project" value="InterPro"/>
</dbReference>
<dbReference type="GO" id="GO:0015074">
    <property type="term" value="P:DNA integration"/>
    <property type="evidence" value="ECO:0007669"/>
    <property type="project" value="InterPro"/>
</dbReference>
<evidence type="ECO:0000313" key="2">
    <source>
        <dbReference type="EMBL" id="GMF53547.1"/>
    </source>
</evidence>
<gene>
    <name evidence="2" type="ORF">Pfra01_002216600</name>
</gene>
<reference evidence="2" key="1">
    <citation type="submission" date="2023-04" db="EMBL/GenBank/DDBJ databases">
        <title>Phytophthora fragariaefolia NBRC 109709.</title>
        <authorList>
            <person name="Ichikawa N."/>
            <person name="Sato H."/>
            <person name="Tonouchi N."/>
        </authorList>
    </citation>
    <scope>NUCLEOTIDE SEQUENCE</scope>
    <source>
        <strain evidence="2">NBRC 109709</strain>
    </source>
</reference>
<dbReference type="InterPro" id="IPR050951">
    <property type="entry name" value="Retrovirus_Pol_polyprotein"/>
</dbReference>
<dbReference type="PANTHER" id="PTHR37984">
    <property type="entry name" value="PROTEIN CBG26694"/>
    <property type="match status" value="1"/>
</dbReference>
<dbReference type="InterPro" id="IPR012337">
    <property type="entry name" value="RNaseH-like_sf"/>
</dbReference>
<organism evidence="2 3">
    <name type="scientific">Phytophthora fragariaefolia</name>
    <dbReference type="NCBI Taxonomy" id="1490495"/>
    <lineage>
        <taxon>Eukaryota</taxon>
        <taxon>Sar</taxon>
        <taxon>Stramenopiles</taxon>
        <taxon>Oomycota</taxon>
        <taxon>Peronosporomycetes</taxon>
        <taxon>Peronosporales</taxon>
        <taxon>Peronosporaceae</taxon>
        <taxon>Phytophthora</taxon>
    </lineage>
</organism>
<comment type="caution">
    <text evidence="2">The sequence shown here is derived from an EMBL/GenBank/DDBJ whole genome shotgun (WGS) entry which is preliminary data.</text>
</comment>
<dbReference type="OrthoDB" id="4369127at2759"/>
<dbReference type="PROSITE" id="PS50994">
    <property type="entry name" value="INTEGRASE"/>
    <property type="match status" value="1"/>
</dbReference>
<dbReference type="PANTHER" id="PTHR37984:SF5">
    <property type="entry name" value="PROTEIN NYNRIN-LIKE"/>
    <property type="match status" value="1"/>
</dbReference>
<dbReference type="EMBL" id="BSXT01003298">
    <property type="protein sequence ID" value="GMF53547.1"/>
    <property type="molecule type" value="Genomic_DNA"/>
</dbReference>